<organism evidence="2 3">
    <name type="scientific">Solanum verrucosum</name>
    <dbReference type="NCBI Taxonomy" id="315347"/>
    <lineage>
        <taxon>Eukaryota</taxon>
        <taxon>Viridiplantae</taxon>
        <taxon>Streptophyta</taxon>
        <taxon>Embryophyta</taxon>
        <taxon>Tracheophyta</taxon>
        <taxon>Spermatophyta</taxon>
        <taxon>Magnoliopsida</taxon>
        <taxon>eudicotyledons</taxon>
        <taxon>Gunneridae</taxon>
        <taxon>Pentapetalae</taxon>
        <taxon>asterids</taxon>
        <taxon>lamiids</taxon>
        <taxon>Solanales</taxon>
        <taxon>Solanaceae</taxon>
        <taxon>Solanoideae</taxon>
        <taxon>Solaneae</taxon>
        <taxon>Solanum</taxon>
    </lineage>
</organism>
<name>A0AAF0V7N2_SOLVR</name>
<gene>
    <name evidence="2" type="ORF">MTR67_052860</name>
</gene>
<evidence type="ECO:0000259" key="1">
    <source>
        <dbReference type="Pfam" id="PF10551"/>
    </source>
</evidence>
<dbReference type="AlphaFoldDB" id="A0AAF0V7N2"/>
<dbReference type="Proteomes" id="UP001234989">
    <property type="component" value="Chromosome 12"/>
</dbReference>
<dbReference type="PANTHER" id="PTHR31973">
    <property type="entry name" value="POLYPROTEIN, PUTATIVE-RELATED"/>
    <property type="match status" value="1"/>
</dbReference>
<dbReference type="Pfam" id="PF10551">
    <property type="entry name" value="MULE"/>
    <property type="match status" value="1"/>
</dbReference>
<evidence type="ECO:0000313" key="2">
    <source>
        <dbReference type="EMBL" id="WMV59475.1"/>
    </source>
</evidence>
<dbReference type="PANTHER" id="PTHR31973:SF189">
    <property type="entry name" value="TRANSPOSASE, MUDR, PLANT, MULE TRANSPOSASE DOMAIN PROTEIN-RELATED"/>
    <property type="match status" value="1"/>
</dbReference>
<protein>
    <recommendedName>
        <fullName evidence="1">MULE transposase domain-containing protein</fullName>
    </recommendedName>
</protein>
<dbReference type="InterPro" id="IPR018289">
    <property type="entry name" value="MULE_transposase_dom"/>
</dbReference>
<reference evidence="2" key="1">
    <citation type="submission" date="2023-08" db="EMBL/GenBank/DDBJ databases">
        <title>A de novo genome assembly of Solanum verrucosum Schlechtendal, a Mexican diploid species geographically isolated from the other diploid A-genome species in potato relatives.</title>
        <authorList>
            <person name="Hosaka K."/>
        </authorList>
    </citation>
    <scope>NUCLEOTIDE SEQUENCE</scope>
    <source>
        <tissue evidence="2">Young leaves</tissue>
    </source>
</reference>
<feature type="domain" description="MULE transposase" evidence="1">
    <location>
        <begin position="253"/>
        <end position="335"/>
    </location>
</feature>
<proteinExistence type="predicted"/>
<evidence type="ECO:0000313" key="3">
    <source>
        <dbReference type="Proteomes" id="UP001234989"/>
    </source>
</evidence>
<sequence>MNTYQRDYDCEVDTPSDCEVDTPSDVEYYDEERLQLFEKQRNSTVSDKLEHYKELEKGMSFATIEEARKIMNYYAIASRRGLKIEKTDRSRARYVCQVGCPIKCNISQDKKRASGFSIKILISEHTCFPCYKNSRADSTTLAQYFKSKLMRNPKYTVKEMKEELSTDFDLNVTKFKLKRTKVIILEKLDGSFKDDFNKLEAYGAKLKKSNPGTDVEINISKDAFEQGIRKFLRMYICFNALKVGWKSGLRPLIGLDGTFLKDRIKGQLLVAVGQDSMNQFYPISWAVVDKETTRTWSWFVELLKRSLDLKDESGVTFISDMQKGLLDVVSNVLPDFV</sequence>
<keyword evidence="3" id="KW-1185">Reference proteome</keyword>
<accession>A0AAF0V7N2</accession>
<dbReference type="EMBL" id="CP133623">
    <property type="protein sequence ID" value="WMV59475.1"/>
    <property type="molecule type" value="Genomic_DNA"/>
</dbReference>